<keyword evidence="1" id="KW-0663">Pyridoxal phosphate</keyword>
<dbReference type="HOGENOM" id="CLU_003433_3_0_1"/>
<organism evidence="3 4">
    <name type="scientific">Collybiopsis luxurians FD-317 M1</name>
    <dbReference type="NCBI Taxonomy" id="944289"/>
    <lineage>
        <taxon>Eukaryota</taxon>
        <taxon>Fungi</taxon>
        <taxon>Dikarya</taxon>
        <taxon>Basidiomycota</taxon>
        <taxon>Agaricomycotina</taxon>
        <taxon>Agaricomycetes</taxon>
        <taxon>Agaricomycetidae</taxon>
        <taxon>Agaricales</taxon>
        <taxon>Marasmiineae</taxon>
        <taxon>Omphalotaceae</taxon>
        <taxon>Collybiopsis</taxon>
        <taxon>Collybiopsis luxurians</taxon>
    </lineage>
</organism>
<keyword evidence="4" id="KW-1185">Reference proteome</keyword>
<dbReference type="InterPro" id="IPR000192">
    <property type="entry name" value="Aminotrans_V_dom"/>
</dbReference>
<dbReference type="PANTHER" id="PTHR43092">
    <property type="entry name" value="L-CYSTEINE DESULFHYDRASE"/>
    <property type="match status" value="1"/>
</dbReference>
<evidence type="ECO:0000313" key="4">
    <source>
        <dbReference type="Proteomes" id="UP000053593"/>
    </source>
</evidence>
<evidence type="ECO:0000259" key="2">
    <source>
        <dbReference type="Pfam" id="PF00266"/>
    </source>
</evidence>
<feature type="domain" description="Aminotransferase class V" evidence="2">
    <location>
        <begin position="84"/>
        <end position="418"/>
    </location>
</feature>
<dbReference type="Pfam" id="PF00266">
    <property type="entry name" value="Aminotran_5"/>
    <property type="match status" value="1"/>
</dbReference>
<dbReference type="Proteomes" id="UP000053593">
    <property type="component" value="Unassembled WGS sequence"/>
</dbReference>
<gene>
    <name evidence="3" type="ORF">GYMLUDRAFT_167026</name>
</gene>
<dbReference type="PANTHER" id="PTHR43092:SF2">
    <property type="entry name" value="HERCYNYLCYSTEINE SULFOXIDE LYASE"/>
    <property type="match status" value="1"/>
</dbReference>
<dbReference type="InterPro" id="IPR015422">
    <property type="entry name" value="PyrdxlP-dep_Trfase_small"/>
</dbReference>
<dbReference type="OrthoDB" id="5978656at2759"/>
<dbReference type="Gene3D" id="3.40.640.10">
    <property type="entry name" value="Type I PLP-dependent aspartate aminotransferase-like (Major domain)"/>
    <property type="match status" value="1"/>
</dbReference>
<sequence>MTVQSIEPVTLDHLLKPNPIFHKRAPRFGHEMLPYYSFKYLNLNNGSFGALPKVVTEHCKDLTEWQEENTDYYFRVGYRLPLVGVREELAKLVGASDVDELVMVTNTSTGMSVVLRNFIWESGDIIIRSNTTYGTVYKTVQYIHDTIPGVRISEFQMLFPTTRHTLVNEWRSFIAGVKKHAPHGKKIVAVIDSIVANPGVALPWKEMVKICKDAGIWTVVDGAHSVGQEPLQLAASGADFFVSSTHKWLGAKRGSAFLWMSNNGARDLMLSSIPTASSYISPGPDRPLNNFISQNQYNGCIDFTPYLSVHVALQWRQFIGGEEAIQNYCNNLARRGGELLAQKMGTHVLDPHGEFTLAMATVNVALPFPREMAEKYDAAVGAALSNKLLSKNMYAVTYHHNKHWWTRASVQIWNELEDFNVLGNAFVSICSEIIEEYNSANIPEDCKADSFEAYFRHPIKAAVFYDPGHGREVPKPVTSTHVVPVGYHTTLASIRP</sequence>
<dbReference type="InterPro" id="IPR015421">
    <property type="entry name" value="PyrdxlP-dep_Trfase_major"/>
</dbReference>
<proteinExistence type="predicted"/>
<accession>A0A0D0CQ10</accession>
<evidence type="ECO:0000256" key="1">
    <source>
        <dbReference type="ARBA" id="ARBA00022898"/>
    </source>
</evidence>
<name>A0A0D0CQ10_9AGAR</name>
<dbReference type="SUPFAM" id="SSF53383">
    <property type="entry name" value="PLP-dependent transferases"/>
    <property type="match status" value="1"/>
</dbReference>
<protein>
    <submittedName>
        <fullName evidence="3">Unplaced genomic scaffold GYMLUscaffold_24, whole genome shotgun sequence</fullName>
    </submittedName>
</protein>
<reference evidence="3 4" key="1">
    <citation type="submission" date="2014-04" db="EMBL/GenBank/DDBJ databases">
        <title>Evolutionary Origins and Diversification of the Mycorrhizal Mutualists.</title>
        <authorList>
            <consortium name="DOE Joint Genome Institute"/>
            <consortium name="Mycorrhizal Genomics Consortium"/>
            <person name="Kohler A."/>
            <person name="Kuo A."/>
            <person name="Nagy L.G."/>
            <person name="Floudas D."/>
            <person name="Copeland A."/>
            <person name="Barry K.W."/>
            <person name="Cichocki N."/>
            <person name="Veneault-Fourrey C."/>
            <person name="LaButti K."/>
            <person name="Lindquist E.A."/>
            <person name="Lipzen A."/>
            <person name="Lundell T."/>
            <person name="Morin E."/>
            <person name="Murat C."/>
            <person name="Riley R."/>
            <person name="Ohm R."/>
            <person name="Sun H."/>
            <person name="Tunlid A."/>
            <person name="Henrissat B."/>
            <person name="Grigoriev I.V."/>
            <person name="Hibbett D.S."/>
            <person name="Martin F."/>
        </authorList>
    </citation>
    <scope>NUCLEOTIDE SEQUENCE [LARGE SCALE GENOMIC DNA]</scope>
    <source>
        <strain evidence="3 4">FD-317 M1</strain>
    </source>
</reference>
<dbReference type="InterPro" id="IPR015424">
    <property type="entry name" value="PyrdxlP-dep_Trfase"/>
</dbReference>
<dbReference type="Gene3D" id="3.90.1150.10">
    <property type="entry name" value="Aspartate Aminotransferase, domain 1"/>
    <property type="match status" value="1"/>
</dbReference>
<dbReference type="AlphaFoldDB" id="A0A0D0CQ10"/>
<evidence type="ECO:0000313" key="3">
    <source>
        <dbReference type="EMBL" id="KIK61027.1"/>
    </source>
</evidence>
<dbReference type="EMBL" id="KN834772">
    <property type="protein sequence ID" value="KIK61027.1"/>
    <property type="molecule type" value="Genomic_DNA"/>
</dbReference>